<dbReference type="Proteomes" id="UP000305675">
    <property type="component" value="Unassembled WGS sequence"/>
</dbReference>
<dbReference type="AlphaFoldDB" id="A0A4U1BMF1"/>
<protein>
    <submittedName>
        <fullName evidence="1">NGG1p interacting factor NIF3</fullName>
    </submittedName>
</protein>
<name>A0A4U1BMF1_9GAMM</name>
<dbReference type="InterPro" id="IPR015867">
    <property type="entry name" value="N-reg_PII/ATP_PRibTrfase_C"/>
</dbReference>
<organism evidence="1 2">
    <name type="scientific">Ferrimonas aestuarii</name>
    <dbReference type="NCBI Taxonomy" id="2569539"/>
    <lineage>
        <taxon>Bacteria</taxon>
        <taxon>Pseudomonadati</taxon>
        <taxon>Pseudomonadota</taxon>
        <taxon>Gammaproteobacteria</taxon>
        <taxon>Alteromonadales</taxon>
        <taxon>Ferrimonadaceae</taxon>
        <taxon>Ferrimonas</taxon>
    </lineage>
</organism>
<dbReference type="Gene3D" id="3.30.70.120">
    <property type="match status" value="1"/>
</dbReference>
<proteinExistence type="predicted"/>
<dbReference type="InterPro" id="IPR036069">
    <property type="entry name" value="DUF34/NIF3_sf"/>
</dbReference>
<accession>A0A4U1BMF1</accession>
<evidence type="ECO:0000313" key="1">
    <source>
        <dbReference type="EMBL" id="TKB53915.1"/>
    </source>
</evidence>
<dbReference type="RefSeq" id="WP_136863897.1">
    <property type="nucleotide sequence ID" value="NZ_SWCJ01000010.1"/>
</dbReference>
<sequence>MKKLEYYVPHSHLQATLDALFAVGAGRIGDYDRCCWVTQGQGQFRPLAGSNAFVGTKEQVHHEPEYKVELVFYADLKPQVVAALKASHPYESPAYQIIRFET</sequence>
<reference evidence="1 2" key="1">
    <citation type="submission" date="2019-04" db="EMBL/GenBank/DDBJ databases">
        <authorList>
            <person name="Hwang J.C."/>
        </authorList>
    </citation>
    <scope>NUCLEOTIDE SEQUENCE [LARGE SCALE GENOMIC DNA]</scope>
    <source>
        <strain evidence="1 2">IMCC35002</strain>
    </source>
</reference>
<dbReference type="PANTHER" id="PTHR41774:SF1">
    <property type="entry name" value="NGG1P INTERACTING FACTOR NIF3"/>
    <property type="match status" value="1"/>
</dbReference>
<dbReference type="PANTHER" id="PTHR41774">
    <property type="match status" value="1"/>
</dbReference>
<dbReference type="EMBL" id="SWCJ01000010">
    <property type="protein sequence ID" value="TKB53915.1"/>
    <property type="molecule type" value="Genomic_DNA"/>
</dbReference>
<dbReference type="OrthoDB" id="9795763at2"/>
<comment type="caution">
    <text evidence="1">The sequence shown here is derived from an EMBL/GenBank/DDBJ whole genome shotgun (WGS) entry which is preliminary data.</text>
</comment>
<evidence type="ECO:0000313" key="2">
    <source>
        <dbReference type="Proteomes" id="UP000305675"/>
    </source>
</evidence>
<dbReference type="SUPFAM" id="SSF102705">
    <property type="entry name" value="NIF3 (NGG1p interacting factor 3)-like"/>
    <property type="match status" value="1"/>
</dbReference>
<keyword evidence="2" id="KW-1185">Reference proteome</keyword>
<gene>
    <name evidence="1" type="ORF">FCL42_13225</name>
</gene>